<sequence>MLDKRGVFTRSRQISGGFQAFLTQSRRKIFRLDMRFDPLVQLLSAEQGQKTCLNGSLRL</sequence>
<gene>
    <name evidence="1" type="ORF">B5F11_10035</name>
</gene>
<organism evidence="1 2">
    <name type="scientific">Anaerotruncus colihominis</name>
    <dbReference type="NCBI Taxonomy" id="169435"/>
    <lineage>
        <taxon>Bacteria</taxon>
        <taxon>Bacillati</taxon>
        <taxon>Bacillota</taxon>
        <taxon>Clostridia</taxon>
        <taxon>Eubacteriales</taxon>
        <taxon>Oscillospiraceae</taxon>
        <taxon>Anaerotruncus</taxon>
    </lineage>
</organism>
<dbReference type="AlphaFoldDB" id="A0A1Y4MM49"/>
<dbReference type="EMBL" id="NFKP01000011">
    <property type="protein sequence ID" value="OUP69199.1"/>
    <property type="molecule type" value="Genomic_DNA"/>
</dbReference>
<proteinExistence type="predicted"/>
<reference evidence="2" key="1">
    <citation type="submission" date="2017-04" db="EMBL/GenBank/DDBJ databases">
        <title>Function of individual gut microbiota members based on whole genome sequencing of pure cultures obtained from chicken caecum.</title>
        <authorList>
            <person name="Medvecky M."/>
            <person name="Cejkova D."/>
            <person name="Polansky O."/>
            <person name="Karasova D."/>
            <person name="Kubasova T."/>
            <person name="Cizek A."/>
            <person name="Rychlik I."/>
        </authorList>
    </citation>
    <scope>NUCLEOTIDE SEQUENCE [LARGE SCALE GENOMIC DNA]</scope>
    <source>
        <strain evidence="2">An175</strain>
    </source>
</reference>
<accession>A0A1Y4MM49</accession>
<dbReference type="Proteomes" id="UP000196386">
    <property type="component" value="Unassembled WGS sequence"/>
</dbReference>
<evidence type="ECO:0000313" key="2">
    <source>
        <dbReference type="Proteomes" id="UP000196386"/>
    </source>
</evidence>
<comment type="caution">
    <text evidence="1">The sequence shown here is derived from an EMBL/GenBank/DDBJ whole genome shotgun (WGS) entry which is preliminary data.</text>
</comment>
<evidence type="ECO:0000313" key="1">
    <source>
        <dbReference type="EMBL" id="OUP69199.1"/>
    </source>
</evidence>
<protein>
    <submittedName>
        <fullName evidence="1">Uncharacterized protein</fullName>
    </submittedName>
</protein>
<name>A0A1Y4MM49_9FIRM</name>